<evidence type="ECO:0000313" key="1">
    <source>
        <dbReference type="EMBL" id="KTB45811.1"/>
    </source>
</evidence>
<gene>
    <name evidence="1" type="ORF">WG66_1614</name>
</gene>
<comment type="caution">
    <text evidence="1">The sequence shown here is derived from an EMBL/GenBank/DDBJ whole genome shotgun (WGS) entry which is preliminary data.</text>
</comment>
<sequence>MQSPRPDPVLPIELIDIILGHCDEGNALLYPCSLVDHSWWILCARHLHEGRRQIRLHSRLQDSDSLYTYLPLYPLRSIRNITAYLQPGHGENYADPFALERHITSSLHCIKQLNWKNVEALAIVMDFKGALFFHRHYISILQTSFPNIIRLDLQLRTETFNTLFLFICSVTQLEVLVLSCESLHDDHDTEPLWDLLLPLPLHTLHLNIVVFHGISSDNLCGWLRGQSPMNNLRSLSVMNCDGSTGPDEKVPTYIQLNNALTSLYLSFPADHIDPLTYLGDEDASECTCIATVPYSISLSQRVDVYNLSSLKSLESLSIHIPDSEVSASAPLPQLSVILMRLISTLKSITSTRLHKLNLISGENNLFPTTEWNSLDEALSSEPFLFVEKEIFVPIVDRDAADIGLVMQHAKQLFPRCRGQQRLSVTHLDRYGFSGVNLLEQSPL</sequence>
<evidence type="ECO:0008006" key="3">
    <source>
        <dbReference type="Google" id="ProtNLM"/>
    </source>
</evidence>
<dbReference type="Proteomes" id="UP000054988">
    <property type="component" value="Unassembled WGS sequence"/>
</dbReference>
<protein>
    <recommendedName>
        <fullName evidence="3">F-box domain-containing protein</fullName>
    </recommendedName>
</protein>
<reference evidence="1 2" key="1">
    <citation type="submission" date="2015-12" db="EMBL/GenBank/DDBJ databases">
        <title>Draft genome sequence of Moniliophthora roreri, the causal agent of frosty pod rot of cacao.</title>
        <authorList>
            <person name="Aime M.C."/>
            <person name="Diaz-Valderrama J.R."/>
            <person name="Kijpornyongpan T."/>
            <person name="Phillips-Mora W."/>
        </authorList>
    </citation>
    <scope>NUCLEOTIDE SEQUENCE [LARGE SCALE GENOMIC DNA]</scope>
    <source>
        <strain evidence="1 2">MCA 2952</strain>
    </source>
</reference>
<organism evidence="1 2">
    <name type="scientific">Moniliophthora roreri</name>
    <name type="common">Frosty pod rot fungus</name>
    <name type="synonym">Monilia roreri</name>
    <dbReference type="NCBI Taxonomy" id="221103"/>
    <lineage>
        <taxon>Eukaryota</taxon>
        <taxon>Fungi</taxon>
        <taxon>Dikarya</taxon>
        <taxon>Basidiomycota</taxon>
        <taxon>Agaricomycotina</taxon>
        <taxon>Agaricomycetes</taxon>
        <taxon>Agaricomycetidae</taxon>
        <taxon>Agaricales</taxon>
        <taxon>Marasmiineae</taxon>
        <taxon>Marasmiaceae</taxon>
        <taxon>Moniliophthora</taxon>
    </lineage>
</organism>
<dbReference type="AlphaFoldDB" id="A0A0W0GB98"/>
<proteinExistence type="predicted"/>
<dbReference type="EMBL" id="LATX01000606">
    <property type="protein sequence ID" value="KTB45811.1"/>
    <property type="molecule type" value="Genomic_DNA"/>
</dbReference>
<dbReference type="SUPFAM" id="SSF52047">
    <property type="entry name" value="RNI-like"/>
    <property type="match status" value="1"/>
</dbReference>
<name>A0A0W0GB98_MONRR</name>
<accession>A0A0W0GB98</accession>
<evidence type="ECO:0000313" key="2">
    <source>
        <dbReference type="Proteomes" id="UP000054988"/>
    </source>
</evidence>